<evidence type="ECO:0000259" key="12">
    <source>
        <dbReference type="PROSITE" id="PS51195"/>
    </source>
</evidence>
<dbReference type="PROSITE" id="PS00039">
    <property type="entry name" value="DEAD_ATP_HELICASE"/>
    <property type="match status" value="1"/>
</dbReference>
<feature type="domain" description="Helicase C-terminal" evidence="11">
    <location>
        <begin position="219"/>
        <end position="381"/>
    </location>
</feature>
<dbReference type="SMART" id="SM00487">
    <property type="entry name" value="DEXDc"/>
    <property type="match status" value="1"/>
</dbReference>
<keyword evidence="4 7" id="KW-0067">ATP-binding</keyword>
<dbReference type="GO" id="GO:0016887">
    <property type="term" value="F:ATP hydrolysis activity"/>
    <property type="evidence" value="ECO:0007669"/>
    <property type="project" value="RHEA"/>
</dbReference>
<dbReference type="InterPro" id="IPR000629">
    <property type="entry name" value="RNA-helicase_DEAD-box_CS"/>
</dbReference>
<dbReference type="Proteomes" id="UP000192578">
    <property type="component" value="Unassembled WGS sequence"/>
</dbReference>
<dbReference type="GO" id="GO:0003723">
    <property type="term" value="F:RNA binding"/>
    <property type="evidence" value="ECO:0007669"/>
    <property type="project" value="UniProtKB-UniRule"/>
</dbReference>
<proteinExistence type="inferred from homology"/>
<comment type="caution">
    <text evidence="13">The sequence shown here is derived from an EMBL/GenBank/DDBJ whole genome shotgun (WGS) entry which is preliminary data.</text>
</comment>
<feature type="compositionally biased region" description="Basic and acidic residues" evidence="9">
    <location>
        <begin position="723"/>
        <end position="737"/>
    </location>
</feature>
<comment type="function">
    <text evidence="8">RNA helicase.</text>
</comment>
<dbReference type="GO" id="GO:0005524">
    <property type="term" value="F:ATP binding"/>
    <property type="evidence" value="ECO:0007669"/>
    <property type="project" value="UniProtKB-UniRule"/>
</dbReference>
<feature type="region of interest" description="Disordered" evidence="9">
    <location>
        <begin position="578"/>
        <end position="750"/>
    </location>
</feature>
<dbReference type="InterPro" id="IPR014001">
    <property type="entry name" value="Helicase_ATP-bd"/>
</dbReference>
<evidence type="ECO:0000256" key="7">
    <source>
        <dbReference type="RuleBase" id="RU000492"/>
    </source>
</evidence>
<keyword evidence="2 7" id="KW-0378">Hydrolase</keyword>
<evidence type="ECO:0000259" key="10">
    <source>
        <dbReference type="PROSITE" id="PS51192"/>
    </source>
</evidence>
<evidence type="ECO:0000256" key="2">
    <source>
        <dbReference type="ARBA" id="ARBA00022801"/>
    </source>
</evidence>
<accession>A0A1W0WKT4</accession>
<dbReference type="EC" id="3.6.4.13" evidence="8"/>
<evidence type="ECO:0000256" key="9">
    <source>
        <dbReference type="SAM" id="MobiDB-lite"/>
    </source>
</evidence>
<name>A0A1W0WKT4_HYPEX</name>
<reference evidence="14" key="1">
    <citation type="submission" date="2017-01" db="EMBL/GenBank/DDBJ databases">
        <title>Comparative genomics of anhydrobiosis in the tardigrade Hypsibius dujardini.</title>
        <authorList>
            <person name="Yoshida Y."/>
            <person name="Koutsovoulos G."/>
            <person name="Laetsch D."/>
            <person name="Stevens L."/>
            <person name="Kumar S."/>
            <person name="Horikawa D."/>
            <person name="Ishino K."/>
            <person name="Komine S."/>
            <person name="Tomita M."/>
            <person name="Blaxter M."/>
            <person name="Arakawa K."/>
        </authorList>
    </citation>
    <scope>NUCLEOTIDE SEQUENCE [LARGE SCALE GENOMIC DNA]</scope>
    <source>
        <strain evidence="14">Z151</strain>
    </source>
</reference>
<comment type="similarity">
    <text evidence="7">Belongs to the DEAD box helicase family.</text>
</comment>
<dbReference type="InterPro" id="IPR025313">
    <property type="entry name" value="SPB4-like_CTE"/>
</dbReference>
<sequence length="764" mass="85687">MDSFEEFDLSEETLEGLRDCAIYKVPSPIQTKAIPAAIEGRDVLAAARTGSGKTLAFVIPILELLHREKWSDTFGLGALVITPTRELALQIAKVFHEVGRRHKLSVGLVVGGHGGRDLAHERKIMEKYSIVICTPGRILDHMDKSHRFDVSSLKIVVIDEADRILDMSFARDMASIVEHLPTPRQTLLFSATQTRSVKDLSRLSLDRPVVVSVDEQVEGLKHFYTLVPLEGKLKFLWNFIKTATQSKILVFVSSTKEVKYLHDVLQKNEVRVLALYGKLSQMRRTAAYQDFLNKQHVVMIATDLCERGLDFPNVDWVVQLDCPDTVEQYIHRAGRTARYDKSGTSVLVLLDREEPFVEKLQAKEISITRQDVSESAVRRVTPMKTSLENMLARDPELKASAQRCFKAYLMHLWKSGWREPELKTLDLSAYAQSLGLYDQPRIRFLDRLRRRDAGGDLPGKTAEKGSSSKSFSNDQSDESEDEILTVKQKDVKDAPAVEEDLSKLEPVNNKLRHISKAALARKEANKGILSNTRIRFDDDGNALLVEGSSAYVSQGGITSAGLDLSEAKQRLLEVDKEDQLAQRKRIKEKHRLENKKRKELRRKPGQPLARDELQAMGDGEGDEEDAGVTLGSLDDGEGGGVTWGSFGEEEDETVITEAEYEPAKRGNRKKRRMLQGVVAEADSNGEEEKVSMKKRKTGAKTAAEEAAVDPRKLNSLRKTKKAQVVEEPVRHVEDTRSGRTKKRVEPAPVNVQADEDLALRLLRG</sequence>
<dbReference type="InterPro" id="IPR011545">
    <property type="entry name" value="DEAD/DEAH_box_helicase_dom"/>
</dbReference>
<evidence type="ECO:0000313" key="14">
    <source>
        <dbReference type="Proteomes" id="UP000192578"/>
    </source>
</evidence>
<evidence type="ECO:0000256" key="6">
    <source>
        <dbReference type="PROSITE-ProRule" id="PRU00552"/>
    </source>
</evidence>
<evidence type="ECO:0000256" key="5">
    <source>
        <dbReference type="ARBA" id="ARBA00022884"/>
    </source>
</evidence>
<dbReference type="GO" id="GO:0003724">
    <property type="term" value="F:RNA helicase activity"/>
    <property type="evidence" value="ECO:0007669"/>
    <property type="project" value="UniProtKB-EC"/>
</dbReference>
<evidence type="ECO:0000256" key="4">
    <source>
        <dbReference type="ARBA" id="ARBA00022840"/>
    </source>
</evidence>
<feature type="domain" description="DEAD-box RNA helicase Q" evidence="12">
    <location>
        <begin position="2"/>
        <end position="31"/>
    </location>
</feature>
<dbReference type="InterPro" id="IPR027417">
    <property type="entry name" value="P-loop_NTPase"/>
</dbReference>
<dbReference type="InterPro" id="IPR014014">
    <property type="entry name" value="RNA_helicase_DEAD_Q_motif"/>
</dbReference>
<gene>
    <name evidence="13" type="ORF">BV898_10079</name>
</gene>
<comment type="domain">
    <text evidence="8">The Q motif is unique to and characteristic of the DEAD box family of RNA helicases and controls ATP binding and hydrolysis.</text>
</comment>
<feature type="compositionally biased region" description="Basic residues" evidence="9">
    <location>
        <begin position="582"/>
        <end position="604"/>
    </location>
</feature>
<feature type="region of interest" description="Disordered" evidence="9">
    <location>
        <begin position="453"/>
        <end position="481"/>
    </location>
</feature>
<keyword evidence="1 7" id="KW-0547">Nucleotide-binding</keyword>
<organism evidence="13 14">
    <name type="scientific">Hypsibius exemplaris</name>
    <name type="common">Freshwater tardigrade</name>
    <dbReference type="NCBI Taxonomy" id="2072580"/>
    <lineage>
        <taxon>Eukaryota</taxon>
        <taxon>Metazoa</taxon>
        <taxon>Ecdysozoa</taxon>
        <taxon>Tardigrada</taxon>
        <taxon>Eutardigrada</taxon>
        <taxon>Parachela</taxon>
        <taxon>Hypsibioidea</taxon>
        <taxon>Hypsibiidae</taxon>
        <taxon>Hypsibius</taxon>
    </lineage>
</organism>
<keyword evidence="3 7" id="KW-0347">Helicase</keyword>
<comment type="catalytic activity">
    <reaction evidence="8">
        <text>ATP + H2O = ADP + phosphate + H(+)</text>
        <dbReference type="Rhea" id="RHEA:13065"/>
        <dbReference type="ChEBI" id="CHEBI:15377"/>
        <dbReference type="ChEBI" id="CHEBI:15378"/>
        <dbReference type="ChEBI" id="CHEBI:30616"/>
        <dbReference type="ChEBI" id="CHEBI:43474"/>
        <dbReference type="ChEBI" id="CHEBI:456216"/>
        <dbReference type="EC" id="3.6.4.13"/>
    </reaction>
</comment>
<evidence type="ECO:0000256" key="3">
    <source>
        <dbReference type="ARBA" id="ARBA00022806"/>
    </source>
</evidence>
<evidence type="ECO:0000259" key="11">
    <source>
        <dbReference type="PROSITE" id="PS51194"/>
    </source>
</evidence>
<dbReference type="PROSITE" id="PS51195">
    <property type="entry name" value="Q_MOTIF"/>
    <property type="match status" value="1"/>
</dbReference>
<dbReference type="AlphaFoldDB" id="A0A1W0WKT4"/>
<evidence type="ECO:0000313" key="13">
    <source>
        <dbReference type="EMBL" id="OQV15828.1"/>
    </source>
</evidence>
<dbReference type="Pfam" id="PF00270">
    <property type="entry name" value="DEAD"/>
    <property type="match status" value="1"/>
</dbReference>
<evidence type="ECO:0000256" key="1">
    <source>
        <dbReference type="ARBA" id="ARBA00022741"/>
    </source>
</evidence>
<feature type="compositionally biased region" description="Acidic residues" evidence="9">
    <location>
        <begin position="647"/>
        <end position="660"/>
    </location>
</feature>
<dbReference type="SMART" id="SM00490">
    <property type="entry name" value="HELICc"/>
    <property type="match status" value="1"/>
</dbReference>
<dbReference type="PROSITE" id="PS51192">
    <property type="entry name" value="HELICASE_ATP_BIND_1"/>
    <property type="match status" value="1"/>
</dbReference>
<dbReference type="InterPro" id="IPR001650">
    <property type="entry name" value="Helicase_C-like"/>
</dbReference>
<dbReference type="Pfam" id="PF00271">
    <property type="entry name" value="Helicase_C"/>
    <property type="match status" value="1"/>
</dbReference>
<evidence type="ECO:0000256" key="8">
    <source>
        <dbReference type="RuleBase" id="RU365068"/>
    </source>
</evidence>
<dbReference type="PANTHER" id="PTHR24031">
    <property type="entry name" value="RNA HELICASE"/>
    <property type="match status" value="1"/>
</dbReference>
<dbReference type="EMBL" id="MTYJ01000082">
    <property type="protein sequence ID" value="OQV15828.1"/>
    <property type="molecule type" value="Genomic_DNA"/>
</dbReference>
<dbReference type="SUPFAM" id="SSF52540">
    <property type="entry name" value="P-loop containing nucleoside triphosphate hydrolases"/>
    <property type="match status" value="1"/>
</dbReference>
<keyword evidence="5 8" id="KW-0694">RNA-binding</keyword>
<dbReference type="SMART" id="SM01178">
    <property type="entry name" value="DUF4217"/>
    <property type="match status" value="1"/>
</dbReference>
<dbReference type="CDD" id="cd18787">
    <property type="entry name" value="SF2_C_DEAD"/>
    <property type="match status" value="1"/>
</dbReference>
<protein>
    <recommendedName>
        <fullName evidence="8">ATP-dependent RNA helicase</fullName>
        <ecNumber evidence="8">3.6.4.13</ecNumber>
    </recommendedName>
</protein>
<dbReference type="PROSITE" id="PS51194">
    <property type="entry name" value="HELICASE_CTER"/>
    <property type="match status" value="1"/>
</dbReference>
<feature type="short sequence motif" description="Q motif" evidence="6">
    <location>
        <begin position="2"/>
        <end position="31"/>
    </location>
</feature>
<dbReference type="Gene3D" id="3.40.50.300">
    <property type="entry name" value="P-loop containing nucleotide triphosphate hydrolases"/>
    <property type="match status" value="2"/>
</dbReference>
<keyword evidence="14" id="KW-1185">Reference proteome</keyword>
<feature type="domain" description="Helicase ATP-binding" evidence="10">
    <location>
        <begin position="34"/>
        <end position="211"/>
    </location>
</feature>
<dbReference type="OrthoDB" id="10259640at2759"/>